<feature type="domain" description="DNL-type" evidence="6">
    <location>
        <begin position="155"/>
        <end position="271"/>
    </location>
</feature>
<evidence type="ECO:0000256" key="5">
    <source>
        <dbReference type="SAM" id="MobiDB-lite"/>
    </source>
</evidence>
<evidence type="ECO:0000256" key="4">
    <source>
        <dbReference type="PROSITE-ProRule" id="PRU00834"/>
    </source>
</evidence>
<name>A0ABN9KX29_9NEOB</name>
<comment type="caution">
    <text evidence="7">The sequence shown here is derived from an EMBL/GenBank/DDBJ whole genome shotgun (WGS) entry which is preliminary data.</text>
</comment>
<evidence type="ECO:0000256" key="2">
    <source>
        <dbReference type="ARBA" id="ARBA00022771"/>
    </source>
</evidence>
<dbReference type="Proteomes" id="UP001176940">
    <property type="component" value="Unassembled WGS sequence"/>
</dbReference>
<feature type="region of interest" description="Disordered" evidence="5">
    <location>
        <begin position="1"/>
        <end position="40"/>
    </location>
</feature>
<dbReference type="PROSITE" id="PS51501">
    <property type="entry name" value="ZF_DNL"/>
    <property type="match status" value="1"/>
</dbReference>
<dbReference type="InterPro" id="IPR007853">
    <property type="entry name" value="Znf_DNL-typ"/>
</dbReference>
<evidence type="ECO:0000259" key="6">
    <source>
        <dbReference type="PROSITE" id="PS51501"/>
    </source>
</evidence>
<accession>A0ABN9KX29</accession>
<proteinExistence type="predicted"/>
<dbReference type="PANTHER" id="PTHR20922">
    <property type="entry name" value="DNL-TYPE ZINC FINGER PROTEIN"/>
    <property type="match status" value="1"/>
</dbReference>
<evidence type="ECO:0000313" key="8">
    <source>
        <dbReference type="Proteomes" id="UP001176940"/>
    </source>
</evidence>
<keyword evidence="3" id="KW-0862">Zinc</keyword>
<reference evidence="7" key="1">
    <citation type="submission" date="2023-07" db="EMBL/GenBank/DDBJ databases">
        <authorList>
            <person name="Stuckert A."/>
        </authorList>
    </citation>
    <scope>NUCLEOTIDE SEQUENCE</scope>
</reference>
<organism evidence="7 8">
    <name type="scientific">Ranitomeya imitator</name>
    <name type="common">mimic poison frog</name>
    <dbReference type="NCBI Taxonomy" id="111125"/>
    <lineage>
        <taxon>Eukaryota</taxon>
        <taxon>Metazoa</taxon>
        <taxon>Chordata</taxon>
        <taxon>Craniata</taxon>
        <taxon>Vertebrata</taxon>
        <taxon>Euteleostomi</taxon>
        <taxon>Amphibia</taxon>
        <taxon>Batrachia</taxon>
        <taxon>Anura</taxon>
        <taxon>Neobatrachia</taxon>
        <taxon>Hyloidea</taxon>
        <taxon>Dendrobatidae</taxon>
        <taxon>Dendrobatinae</taxon>
        <taxon>Ranitomeya</taxon>
    </lineage>
</organism>
<keyword evidence="1" id="KW-0479">Metal-binding</keyword>
<keyword evidence="8" id="KW-1185">Reference proteome</keyword>
<dbReference type="EMBL" id="CAUEEQ010004492">
    <property type="protein sequence ID" value="CAJ0927648.1"/>
    <property type="molecule type" value="Genomic_DNA"/>
</dbReference>
<evidence type="ECO:0000313" key="7">
    <source>
        <dbReference type="EMBL" id="CAJ0927648.1"/>
    </source>
</evidence>
<evidence type="ECO:0000256" key="1">
    <source>
        <dbReference type="ARBA" id="ARBA00022723"/>
    </source>
</evidence>
<dbReference type="InterPro" id="IPR024158">
    <property type="entry name" value="Mt_import_TIM15"/>
</dbReference>
<protein>
    <recommendedName>
        <fullName evidence="6">DNL-type domain-containing protein</fullName>
    </recommendedName>
</protein>
<evidence type="ECO:0000256" key="3">
    <source>
        <dbReference type="ARBA" id="ARBA00022833"/>
    </source>
</evidence>
<gene>
    <name evidence="7" type="ORF">RIMI_LOCUS3079015</name>
</gene>
<feature type="compositionally biased region" description="Polar residues" evidence="5">
    <location>
        <begin position="21"/>
        <end position="35"/>
    </location>
</feature>
<feature type="compositionally biased region" description="Polar residues" evidence="5">
    <location>
        <begin position="1"/>
        <end position="10"/>
    </location>
</feature>
<dbReference type="Pfam" id="PF05180">
    <property type="entry name" value="zf-DNL"/>
    <property type="match status" value="1"/>
</dbReference>
<sequence length="318" mass="35250">MPKSPGNQDTPPAAKCKGWSGSLSFPQTTDETASTVPDPAQRITPSPVLLLTYFPPAVRKRWEKLAKAFTILQVEQLVLGTGHAADSRESDAGGRLWGFSCPCRGRRLGWTLLGARTEKCLLRPPLPAPGNRQAAAWRRLCTEGAAPGAQCVGRVQTSHYQLVYTCKVCSTRSTKKISKSAYRSGVVIVRCPGCQNHHIIADNLGWFSDLDGKSHAGNEEFFLPTGEHVDNHQAIFIPSRLRQHDVVHLKPLEWIVELSKVSDALKETVTQKCHLTKAELKFRGCNRQFRSARYLRRLTVAAMASCSVHAHKRRSSTY</sequence>
<dbReference type="PANTHER" id="PTHR20922:SF13">
    <property type="entry name" value="DNL-TYPE ZINC FINGER PROTEIN"/>
    <property type="match status" value="1"/>
</dbReference>
<keyword evidence="2 4" id="KW-0863">Zinc-finger</keyword>